<evidence type="ECO:0008006" key="4">
    <source>
        <dbReference type="Google" id="ProtNLM"/>
    </source>
</evidence>
<sequence>MPPDSTRGRIEYDVITLFATAEVDSEQRPGITEALHESRTQLSSQTGYLMRFGDASHRELTVFDIVSLPIKSYPVSESAYASLPDRVREQLQDVGAVQIVADYDSEASVFRDVVWPGAESPGDTADPVETVDDSPDDGATEQSVAAGDGVGTDAMVEEHGSDDSAQTYRPITRREFETFLEGVSVDFERKTYGWTDEWVYESILDDGEKCLRVYSSIDREDNASREAGSDAIKSVLLLNVADAGEEPTWRPLRKPKRTYRIQTWPQNLREKLENAVATRDELKVCSDCGRPMVLQSPKGKNRQFWGCSGYYEKPAGSDRACENTAPVQ</sequence>
<dbReference type="STRING" id="660517.SAMN04487946_11195"/>
<accession>A0A1H3IZT6</accession>
<evidence type="ECO:0000256" key="1">
    <source>
        <dbReference type="SAM" id="MobiDB-lite"/>
    </source>
</evidence>
<feature type="compositionally biased region" description="Acidic residues" evidence="1">
    <location>
        <begin position="129"/>
        <end position="139"/>
    </location>
</feature>
<organism evidence="2 3">
    <name type="scientific">Halobellus clavatus</name>
    <dbReference type="NCBI Taxonomy" id="660517"/>
    <lineage>
        <taxon>Archaea</taxon>
        <taxon>Methanobacteriati</taxon>
        <taxon>Methanobacteriota</taxon>
        <taxon>Stenosarchaea group</taxon>
        <taxon>Halobacteria</taxon>
        <taxon>Halobacteriales</taxon>
        <taxon>Haloferacaceae</taxon>
        <taxon>Halobellus</taxon>
    </lineage>
</organism>
<dbReference type="AlphaFoldDB" id="A0A1H3IZT6"/>
<name>A0A1H3IZT6_9EURY</name>
<feature type="region of interest" description="Disordered" evidence="1">
    <location>
        <begin position="118"/>
        <end position="149"/>
    </location>
</feature>
<evidence type="ECO:0000313" key="3">
    <source>
        <dbReference type="Proteomes" id="UP000199170"/>
    </source>
</evidence>
<keyword evidence="3" id="KW-1185">Reference proteome</keyword>
<proteinExistence type="predicted"/>
<protein>
    <recommendedName>
        <fullName evidence="4">Topoisomerase DNA binding C4 zinc finger</fullName>
    </recommendedName>
</protein>
<dbReference type="Proteomes" id="UP000199170">
    <property type="component" value="Unassembled WGS sequence"/>
</dbReference>
<evidence type="ECO:0000313" key="2">
    <source>
        <dbReference type="EMBL" id="SDY33211.1"/>
    </source>
</evidence>
<dbReference type="Gene3D" id="3.30.65.10">
    <property type="entry name" value="Bacterial Topoisomerase I, domain 1"/>
    <property type="match status" value="1"/>
</dbReference>
<gene>
    <name evidence="2" type="ORF">SAMN04487946_11195</name>
</gene>
<dbReference type="EMBL" id="FNPB01000011">
    <property type="protein sequence ID" value="SDY33211.1"/>
    <property type="molecule type" value="Genomic_DNA"/>
</dbReference>
<reference evidence="3" key="1">
    <citation type="submission" date="2016-10" db="EMBL/GenBank/DDBJ databases">
        <authorList>
            <person name="Varghese N."/>
            <person name="Submissions S."/>
        </authorList>
    </citation>
    <scope>NUCLEOTIDE SEQUENCE [LARGE SCALE GENOMIC DNA]</scope>
    <source>
        <strain evidence="3">CGMCC 1.10118</strain>
    </source>
</reference>